<name>A0ABV2R3Z2_9HYPH</name>
<protein>
    <recommendedName>
        <fullName evidence="3">Outer membrane protein</fullName>
    </recommendedName>
</protein>
<organism evidence="1 2">
    <name type="scientific">Kaistia defluvii</name>
    <dbReference type="NCBI Taxonomy" id="410841"/>
    <lineage>
        <taxon>Bacteria</taxon>
        <taxon>Pseudomonadati</taxon>
        <taxon>Pseudomonadota</taxon>
        <taxon>Alphaproteobacteria</taxon>
        <taxon>Hyphomicrobiales</taxon>
        <taxon>Kaistiaceae</taxon>
        <taxon>Kaistia</taxon>
    </lineage>
</organism>
<evidence type="ECO:0000313" key="1">
    <source>
        <dbReference type="EMBL" id="MET4636007.1"/>
    </source>
</evidence>
<comment type="caution">
    <text evidence="1">The sequence shown here is derived from an EMBL/GenBank/DDBJ whole genome shotgun (WGS) entry which is preliminary data.</text>
</comment>
<keyword evidence="2" id="KW-1185">Reference proteome</keyword>
<sequence>MPLHLPALNVSSAKRPGPAGAGLRTVLLSLGIVAGASGTASAADILPVPEAAMAAPASGWTFTVAPYVWAPSTSGNVGFGPVKASFEMDFSQIWDHLDFAAMGVVEARYDRFSVFSDLLYMKLSADAKLPYGIGAELGTELLQWTPAAAYSLIKTDRGNFDVLAGARIWSVEASLNVTDAPLQLGLDRRHRATWVDAVIGVKAQYSLTDSVFVSGWAIAGGGSSDSNWDLLGAVGYKVNDRFSALAGYRAQGIDYEDGPFVFDSVIQGPILGGTIKF</sequence>
<evidence type="ECO:0000313" key="2">
    <source>
        <dbReference type="Proteomes" id="UP001549321"/>
    </source>
</evidence>
<reference evidence="1 2" key="1">
    <citation type="submission" date="2024-06" db="EMBL/GenBank/DDBJ databases">
        <title>Sorghum-associated microbial communities from plants grown in Nebraska, USA.</title>
        <authorList>
            <person name="Schachtman D."/>
        </authorList>
    </citation>
    <scope>NUCLEOTIDE SEQUENCE [LARGE SCALE GENOMIC DNA]</scope>
    <source>
        <strain evidence="1 2">3207</strain>
    </source>
</reference>
<proteinExistence type="predicted"/>
<dbReference type="RefSeq" id="WP_354553540.1">
    <property type="nucleotide sequence ID" value="NZ_JBEPSM010000003.1"/>
</dbReference>
<evidence type="ECO:0008006" key="3">
    <source>
        <dbReference type="Google" id="ProtNLM"/>
    </source>
</evidence>
<accession>A0ABV2R3Z2</accession>
<gene>
    <name evidence="1" type="ORF">ABIE08_003958</name>
</gene>
<dbReference type="EMBL" id="JBEPSM010000003">
    <property type="protein sequence ID" value="MET4636007.1"/>
    <property type="molecule type" value="Genomic_DNA"/>
</dbReference>
<dbReference type="Proteomes" id="UP001549321">
    <property type="component" value="Unassembled WGS sequence"/>
</dbReference>